<name>A0A7D9MVN9_9VIRU</name>
<dbReference type="InterPro" id="IPR038765">
    <property type="entry name" value="Papain-like_cys_pep_sf"/>
</dbReference>
<dbReference type="InterPro" id="IPR050704">
    <property type="entry name" value="Peptidase_C85-like"/>
</dbReference>
<dbReference type="InterPro" id="IPR007322">
    <property type="entry name" value="RNA_pol_bunyavir"/>
</dbReference>
<feature type="transmembrane region" description="Helical" evidence="8">
    <location>
        <begin position="1474"/>
        <end position="1495"/>
    </location>
</feature>
<dbReference type="Pfam" id="PF02338">
    <property type="entry name" value="OTU"/>
    <property type="match status" value="1"/>
</dbReference>
<dbReference type="InterPro" id="IPR003323">
    <property type="entry name" value="OTU_dom"/>
</dbReference>
<dbReference type="GO" id="GO:0039694">
    <property type="term" value="P:viral RNA genome replication"/>
    <property type="evidence" value="ECO:0007669"/>
    <property type="project" value="InterPro"/>
</dbReference>
<dbReference type="PANTHER" id="PTHR12419:SF7">
    <property type="entry name" value="OTU DOMAIN-CONTAINING PROTEIN 3"/>
    <property type="match status" value="1"/>
</dbReference>
<keyword evidence="8" id="KW-1133">Transmembrane helix</keyword>
<evidence type="ECO:0000259" key="9">
    <source>
        <dbReference type="PROSITE" id="PS50525"/>
    </source>
</evidence>
<dbReference type="InterPro" id="IPR007099">
    <property type="entry name" value="RNA-dir_pol_NSvirus"/>
</dbReference>
<dbReference type="GO" id="GO:0003968">
    <property type="term" value="F:RNA-directed RNA polymerase activity"/>
    <property type="evidence" value="ECO:0007669"/>
    <property type="project" value="UniProtKB-EC"/>
</dbReference>
<dbReference type="CDD" id="cd21880">
    <property type="entry name" value="OTU_RNAP_L_virus"/>
    <property type="match status" value="1"/>
</dbReference>
<feature type="domain" description="RdRp catalytic" evidence="9">
    <location>
        <begin position="2330"/>
        <end position="2542"/>
    </location>
</feature>
<evidence type="ECO:0000259" key="10">
    <source>
        <dbReference type="PROSITE" id="PS50802"/>
    </source>
</evidence>
<dbReference type="EC" id="2.7.7.48" evidence="1"/>
<evidence type="ECO:0000256" key="1">
    <source>
        <dbReference type="ARBA" id="ARBA00012494"/>
    </source>
</evidence>
<dbReference type="GO" id="GO:0016579">
    <property type="term" value="P:protein deubiquitination"/>
    <property type="evidence" value="ECO:0007669"/>
    <property type="project" value="TreeGrafter"/>
</dbReference>
<organism evidence="11">
    <name type="scientific">Estero Real virus</name>
    <dbReference type="NCBI Taxonomy" id="2170057"/>
    <lineage>
        <taxon>Viruses</taxon>
        <taxon>Riboviria</taxon>
        <taxon>Orthornavirae</taxon>
        <taxon>Negarnaviricota</taxon>
        <taxon>Polyploviricotina</taxon>
        <taxon>Bunyaviricetes</taxon>
        <taxon>Hareavirales</taxon>
        <taxon>Nairoviridae</taxon>
        <taxon>Orthonairovirus</taxon>
        <taxon>Orthonairovirus esteroense</taxon>
    </lineage>
</organism>
<dbReference type="InterPro" id="IPR049605">
    <property type="entry name" value="L_OTU"/>
</dbReference>
<evidence type="ECO:0000256" key="7">
    <source>
        <dbReference type="SAM" id="MobiDB-lite"/>
    </source>
</evidence>
<evidence type="ECO:0000256" key="4">
    <source>
        <dbReference type="ARBA" id="ARBA00030285"/>
    </source>
</evidence>
<dbReference type="EMBL" id="MK896579">
    <property type="protein sequence ID" value="QLA46967.1"/>
    <property type="molecule type" value="Viral_cRNA"/>
</dbReference>
<dbReference type="SUPFAM" id="SSF54001">
    <property type="entry name" value="Cysteine proteinases"/>
    <property type="match status" value="1"/>
</dbReference>
<dbReference type="PROSITE" id="PS50802">
    <property type="entry name" value="OTU"/>
    <property type="match status" value="1"/>
</dbReference>
<evidence type="ECO:0000313" key="11">
    <source>
        <dbReference type="EMBL" id="QLA46967.1"/>
    </source>
</evidence>
<dbReference type="Pfam" id="PF04196">
    <property type="entry name" value="Bunya_RdRp"/>
    <property type="match status" value="1"/>
</dbReference>
<keyword evidence="8" id="KW-0812">Transmembrane</keyword>
<dbReference type="PANTHER" id="PTHR12419">
    <property type="entry name" value="OTU DOMAIN CONTAINING PROTEIN"/>
    <property type="match status" value="1"/>
</dbReference>
<protein>
    <recommendedName>
        <fullName evidence="2">RNA-directed RNA polymerase L</fullName>
        <ecNumber evidence="1">2.7.7.48</ecNumber>
    </recommendedName>
    <alternativeName>
        <fullName evidence="4">Large structural protein</fullName>
    </alternativeName>
    <alternativeName>
        <fullName evidence="6">Replicase</fullName>
    </alternativeName>
    <alternativeName>
        <fullName evidence="5">Transcriptase</fullName>
    </alternativeName>
</protein>
<evidence type="ECO:0000256" key="2">
    <source>
        <dbReference type="ARBA" id="ARBA00018602"/>
    </source>
</evidence>
<dbReference type="PROSITE" id="PS50525">
    <property type="entry name" value="RDRP_SSRNA_NEG_SEG"/>
    <property type="match status" value="1"/>
</dbReference>
<evidence type="ECO:0000256" key="6">
    <source>
        <dbReference type="ARBA" id="ARBA00031012"/>
    </source>
</evidence>
<dbReference type="GO" id="GO:0006351">
    <property type="term" value="P:DNA-templated transcription"/>
    <property type="evidence" value="ECO:0007669"/>
    <property type="project" value="InterPro"/>
</dbReference>
<evidence type="ECO:0000256" key="5">
    <source>
        <dbReference type="ARBA" id="ARBA00030436"/>
    </source>
</evidence>
<sequence>MSNLDNVIWRDIGPNKFGSDVRLALREYFTEKQVIGDGNCFYRAISLHIFQKEDEWRVVKDTVIRYADTNWNMCQEARIFYNNDKEAYLEDVCQDGYWGGTTESEILALALNTSIIIWHGDGPTRLNGGTRYGQRIVSNSINLVLRNGHFNYLDVTRDINPDNAVSAAEVDTSLALELISTLDAATAADDEGELLDLTTLETREPDVLEHSSENDLRSQLFSKPTATETIKKIKAAIKEGEHLSVKIGRIINRVFDCEVGFTVEENHNILLMRLTEDSRGVKKLSKLRYNVLDEEGNCKEDFKKSSIIITSSLQKFVNIPELLRLTFPSVGISKFGDLIHPRLLFDILEGVVVILLSSFLYNTEFKVKRKFILNTITRDYMEPTEIAKILAGIGNTVLYQQPDCTVRTVLGRILGRVVQDTYNLLRNMPASGILAIRNIDMGTMSWEEYRSILEDLQNVSADYDVVNQDEIQEIKHLMNAVESITPPKLDQKDYSEFCRYMNISDVKEVFHKRIPRNPKDFTSKLISHFFKKKLMVKFVSLQGKAYSGATLNNVLAYCNNLYLTRDQLNFTPKDTDHLTAEMIRIRGQIDEQSVEPIAMICTALEDNFEQLFKSLPGECEEECRLLYNDVRNSDNHSSAWKAALRIKGVAYEGLFAKTYGWTYTPEDRKPTLSMLFQTLYPDKFISFLERTQTYPEIRDLTPDFVLTQSIFSYKDAIEEPSSTEQVMIEWDADVSEAKPSFKKAFPLPDQDIKEVLSLSGVAKVFKKGKPERATGSMSALVDESMPEEEATKELREIVIVEVGYQTDVEGKITADAEKWKSVLNLFRFFGIRATIISCADSSENSNDDWWIPSEMVVLLKKSTSFLFKKLQDNTPADVTELVVGSISTHKIRSMLKSGFTVRTPVTIKEVRDTWNKDQNLILHRPTGVKLPSQVAHNMQVSLVEGAVMESEASKDLYRHIIDNLDLIGAEFERTKFKHSLNKPIETSQKLLLGWLSEDLKACRCKECLEEIQQLIDQTEITISKIQIICRELQVINHKECCHTISVSPSQISKVDCRTCFLSETKHSKTQTTQDELVKETPLDRLVKLTLPGKTEKERKVKRGVEQLTRLSMSESGINCIKNSAGQVIISKGFFSEGKESKLKSKVTEDDSNKEPFIGKDGGFLTKLKQTLSTSRLSNYSEYARDTIKAVLDSPGTQQNSKCCLKDAWVKQVFFDLKTDNSEMDLILKLKEGFDKKKNFSVNNDKTQVLTAEAYQKYIESKAPGMFTSTEPIFGLDEVIFKQTMLEAINRYFSTPYWSCPSILANLTNLLLKFSWFQRYVLYGKICETFLQACTEFRRSGIKIMKVRHTNLNLAIKLPSNKKENMTCVVYSKDFSALCNAFKMNRRVAVLGASYYYIIIVLFIQCLQQYRCVKVLENEVDLSGKIDACVAQQIDELIKMIGETTQGEFELAQHRLFVLCQQNGNFLNRSTYDHFITCFAGLSMVYGLILGDALLLNSQPFNKQIQMMRFSMLNGISRLSSPYELGKKFSSSCRTIEAGFARLYLQLISYSCGRDPEKNIKAWKQDDLCPNISMPSLSIFGHFINSDRQLVFDIYNVHIYNKEMDNFDEGTIKVLEETAERHMTWEMDILKSLGGFDEASQTRTDKTGEQKDKDFRTLRLLLGVGNIKKSSSGVSSIEDETLSATSGTSVKSSGSTKQRLKTYFGRLSMQKKPFSLSDSFEVSRNPTMDYREAISDKTSFNVYKPKETSVMRDIISIVRKNPSHTMGSFELIQCFTEQARVKFPIDAIEKAKRDPSNYVTVSEVTETTSIVSDPKTHFSVKDSLRILSGQENKKIVKLIKGRLQRIGASTGPKESKLECLKLLETIDCLSLKQRKDIALGLNKSSNLAFYTWKDVVCKGVETALITDDANYIHCWLKSLGSQVKKGLKPYIKNLRYDLENYVPKFNKIPDGITEAQLAECVEFIDNLKKICRGEVIMNDSCSPNTLKHVWKQFCRTPKLASEILNPSKEDLAKVIPPLRKLNKQYKEFIELKDEFPNLSFGREEVEIRSSEQCFINECSQELMRSMTTQFFICLCCPWCIHYKSLENFMRTHLNDDCKLDVDDLTTKKILEISLEEIWLSLLSEDPNFNPEISIQDIRMLVKYLSAIFASNSKPISCALNSSEGIVKVKDQSEILSKVNMFVARTHLESDDYDFLWTCHMISNSNFEVTKRLTGRSTGERLPRSVRSKVIYEIIRVVGESGTAILQQLAFSAILNQDHRLFAVLAPKAQLGGHRDLLVQETQTKLIHATSEMFSRSLLKTTNDDGLTNPHLKEQILSTGLSMIEKEKILHGTKLSGSSSIYQFFRVCAISGDNTKWGPIHCCSLFSGMMQQLLKDSPDWSNFYKLVFLKNLYREIEIPAGSIKKIINVLRYTSDQDLERMSEPELRNELKKSLEHWNHNPIVQFLISTYLANGKMALNSYNHMGQGIHHATSSVLTSIMGEVINNIITEYLGRHFKELTSTVYHAGSSDDYAKVIVLSGQIPKDLFEQYEGVYWERMCKLKNIIAGIGRACQMKDSAKTLVGDAFVEFYSEFMLSHRTTPAVIKFILTGLINSSVTSPQSMSQACHVSAQQALYNSVPLLTNFTFTLLRQQMFMNHTEAFHRNYGLLVQGSLSSFGRTFIPKLSGLIGSSVALEDSEEISKSCTLLAGSELKLGQCALSDEGTVEPREEHAEVMDDLSLGKTPSSSRLSSMSLSSGSSFKFGRGDALTSAELEYLKKCRPESIELVYTKQIELLNNMYGGVDCNELFSSVLNSNIVNSCELFRNMKENPWYLMQFLRAVLNIVIAGHYRTFSSEGTEKTVKANLNRDENTVIEDPMIQLIPEKLRRELERLGLSKMTIEEMMPIDPLSDNLAEVVAKRIVMLNCATEDYSSEVSRLKQTLTSRNVIHGLAGGIKELSVPIYTIFLKSYFFKDKVFFQHYDRWSTSHSKNYRDSSGKSLEGKTVVKFTTWLDCFLNSDFCYDPSPDQHADSLFDPRLKGISVVHVENGCKQLALHPKQVICMGEEFKNVALQFSDVNRHKLVVLESERHNYQVDANKAVITKSTLFSSSDSVKLENSPAVVVSYIMSETAILSVKPTKINMASLIRDRFKLMMFYKTIMDLVQQILKESEQLSTKDGILDIKMVDRYANGLTMLCRLIQKAKPTLTSFYLIKAASYHNEPTVNDLISYGVIEGSLLVLKEPSIDTSTYSIRYWKILQCICAISCLPIKDAAKTSMLCSFLNWKPDITQLEHDCPLELQDKQISEEFNDRMLVNVLSSELAGIKKEKERESLKDLIDYVTSPRQLIARKPYLGTTTSFVRWGSGTKDGRFTFSSSSGEASGIFICGYLHLVLSNDSTALLHQVERKVLEWLNHLRTDTVTVEHHNVFCSLLCSTRFCSKKYNDGKVMVPEVDSNNPRFLKLKRANLKQEQRVVRVKPGILSVRKEVVREVRSEPKLLWKPGLITIIYDEQTENPSYHEKLALLTELVNKTILRKDNTVAPSVLYKDTRIVLTKVSLPEPLYLSSISLLHCFLSHAVSGTILEASSKSATLQYYISNRSYDVKKLFEMSTHQEIGEQPDITSACQELQSELNRYNLPMDCWAELQRVLDENGYHKVQVGLSQKGNSSQYSWELLVKEQDVTSSRHSSLKEIILCTSSSIIPRQFIPFLYSPCRLKDILTYCDTLKLYINQERLTDQEVDFSFLCILYCLQSNSCDETEVRLSKPSLQNLLRVKTFSKPNINFEFIFDDDIVALRVDIMIFDLSSSTETVNHKAIQAVAKAKALAFVSEFFTRIEKVRDLKAFVTSYDTDIKDNKVWINMVLGSRCSKHPSYLKLSRIVVPRLTKDCCDAFSGFYSLLTGQEYLKPPEIKPPEEETIRTIKTIDLLESSDSESGVEDENDDESNIGEFDW</sequence>
<feature type="region of interest" description="Disordered" evidence="7">
    <location>
        <begin position="3903"/>
        <end position="3925"/>
    </location>
</feature>
<keyword evidence="3" id="KW-0808">Transferase</keyword>
<keyword evidence="8" id="KW-0472">Membrane</keyword>
<feature type="region of interest" description="Disordered" evidence="7">
    <location>
        <begin position="1668"/>
        <end position="1693"/>
    </location>
</feature>
<reference evidence="11" key="1">
    <citation type="submission" date="2019-05" db="EMBL/GenBank/DDBJ databases">
        <title>Genomic Characterization of 104 Bunyaviruses in the Families Peribunyaviridae, Nairoviridae, and Phenuiviridae.</title>
        <authorList>
            <person name="Kapuscinski M."/>
            <person name="Bergren N."/>
            <person name="Russell B."/>
            <person name="Lee J."/>
            <person name="Borland E."/>
            <person name="King D."/>
            <person name="Burkhalter K."/>
            <person name="Stenglein M."/>
            <person name="Kading R."/>
        </authorList>
    </citation>
    <scope>NUCLEOTIDE SEQUENCE</scope>
    <source>
        <strain evidence="11">K 329</strain>
    </source>
</reference>
<proteinExistence type="predicted"/>
<evidence type="ECO:0000256" key="8">
    <source>
        <dbReference type="SAM" id="Phobius"/>
    </source>
</evidence>
<feature type="domain" description="OTU" evidence="10">
    <location>
        <begin position="29"/>
        <end position="156"/>
    </location>
</feature>
<dbReference type="Gene3D" id="3.90.70.80">
    <property type="match status" value="1"/>
</dbReference>
<evidence type="ECO:0000256" key="3">
    <source>
        <dbReference type="ARBA" id="ARBA00022679"/>
    </source>
</evidence>
<feature type="transmembrane region" description="Helical" evidence="8">
    <location>
        <begin position="1387"/>
        <end position="1406"/>
    </location>
</feature>
<accession>A0A7D9MVN9</accession>
<feature type="compositionally biased region" description="Low complexity" evidence="7">
    <location>
        <begin position="1682"/>
        <end position="1693"/>
    </location>
</feature>
<dbReference type="GO" id="GO:0004843">
    <property type="term" value="F:cysteine-type deubiquitinase activity"/>
    <property type="evidence" value="ECO:0007669"/>
    <property type="project" value="TreeGrafter"/>
</dbReference>